<reference evidence="3" key="4">
    <citation type="submission" date="2019-09" db="EMBL/GenBank/DDBJ databases">
        <title>Co-occurence of chitin degradation, pigmentation and bioactivity in marine Pseudoalteromonas.</title>
        <authorList>
            <person name="Sonnenschein E.C."/>
            <person name="Bech P.K."/>
        </authorList>
    </citation>
    <scope>NUCLEOTIDE SEQUENCE</scope>
    <source>
        <strain evidence="3">S2897</strain>
    </source>
</reference>
<dbReference type="RefSeq" id="WP_022943526.1">
    <property type="nucleotide sequence ID" value="NZ_CP023397.1"/>
</dbReference>
<keyword evidence="1" id="KW-0472">Membrane</keyword>
<proteinExistence type="predicted"/>
<evidence type="ECO:0000313" key="3">
    <source>
        <dbReference type="EMBL" id="TMP86963.1"/>
    </source>
</evidence>
<keyword evidence="1" id="KW-0812">Transmembrane</keyword>
<organism evidence="2 4">
    <name type="scientific">Pseudoalteromonas ruthenica</name>
    <dbReference type="NCBI Taxonomy" id="151081"/>
    <lineage>
        <taxon>Bacteria</taxon>
        <taxon>Pseudomonadati</taxon>
        <taxon>Pseudomonadota</taxon>
        <taxon>Gammaproteobacteria</taxon>
        <taxon>Alteromonadales</taxon>
        <taxon>Pseudoalteromonadaceae</taxon>
        <taxon>Pseudoalteromonas</taxon>
    </lineage>
</organism>
<dbReference type="PATRIC" id="fig|151081.8.peg.2875"/>
<dbReference type="eggNOG" id="ENOG50338GI">
    <property type="taxonomic scope" value="Bacteria"/>
</dbReference>
<reference evidence="3 5" key="2">
    <citation type="submission" date="2017-12" db="EMBL/GenBank/DDBJ databases">
        <authorList>
            <person name="Paulsen S."/>
            <person name="Gram L.K."/>
        </authorList>
    </citation>
    <scope>NUCLEOTIDE SEQUENCE [LARGE SCALE GENOMIC DNA]</scope>
    <source>
        <strain evidence="3 5">S2897</strain>
    </source>
</reference>
<evidence type="ECO:0000256" key="1">
    <source>
        <dbReference type="SAM" id="Phobius"/>
    </source>
</evidence>
<protein>
    <submittedName>
        <fullName evidence="2">Uncharacterized protein</fullName>
    </submittedName>
</protein>
<evidence type="ECO:0000313" key="2">
    <source>
        <dbReference type="EMBL" id="KJZ00405.1"/>
    </source>
</evidence>
<evidence type="ECO:0000313" key="4">
    <source>
        <dbReference type="Proteomes" id="UP000033664"/>
    </source>
</evidence>
<evidence type="ECO:0000313" key="5">
    <source>
        <dbReference type="Proteomes" id="UP000305874"/>
    </source>
</evidence>
<sequence>MDFYVLKKKDELIAIPANEQHCKQYLDNGYFYIDKVAACDENTAIRRLKAKYQRNMRLPLTALAIVIPVIIVTWWQVTH</sequence>
<dbReference type="Proteomes" id="UP000033664">
    <property type="component" value="Unassembled WGS sequence"/>
</dbReference>
<keyword evidence="1" id="KW-1133">Transmembrane helix</keyword>
<reference evidence="5" key="3">
    <citation type="submission" date="2019-06" db="EMBL/GenBank/DDBJ databases">
        <title>Co-occurence of chitin degradation, pigmentation and bioactivity in marine Pseudoalteromonas.</title>
        <authorList>
            <person name="Sonnenschein E.C."/>
            <person name="Bech P.K."/>
        </authorList>
    </citation>
    <scope>NUCLEOTIDE SEQUENCE [LARGE SCALE GENOMIC DNA]</scope>
    <source>
        <strain evidence="5">S2897</strain>
    </source>
</reference>
<keyword evidence="4" id="KW-1185">Reference proteome</keyword>
<feature type="transmembrane region" description="Helical" evidence="1">
    <location>
        <begin position="56"/>
        <end position="77"/>
    </location>
</feature>
<reference evidence="2 4" key="1">
    <citation type="journal article" date="2015" name="BMC Genomics">
        <title>Genome mining reveals unlocked bioactive potential of marine Gram-negative bacteria.</title>
        <authorList>
            <person name="Machado H."/>
            <person name="Sonnenschein E.C."/>
            <person name="Melchiorsen J."/>
            <person name="Gram L."/>
        </authorList>
    </citation>
    <scope>NUCLEOTIDE SEQUENCE [LARGE SCALE GENOMIC DNA]</scope>
    <source>
        <strain evidence="2 4">S3137</strain>
    </source>
</reference>
<dbReference type="GeneID" id="58228201"/>
<dbReference type="EMBL" id="JXXZ01000006">
    <property type="protein sequence ID" value="KJZ00405.1"/>
    <property type="molecule type" value="Genomic_DNA"/>
</dbReference>
<dbReference type="STRING" id="151081.TW72_06855"/>
<dbReference type="Proteomes" id="UP000305874">
    <property type="component" value="Unassembled WGS sequence"/>
</dbReference>
<gene>
    <name evidence="3" type="ORF">CWC05_10840</name>
    <name evidence="2" type="ORF">TW72_06855</name>
</gene>
<dbReference type="AlphaFoldDB" id="A0A0F4PL38"/>
<dbReference type="OrthoDB" id="6312643at2"/>
<comment type="caution">
    <text evidence="2">The sequence shown here is derived from an EMBL/GenBank/DDBJ whole genome shotgun (WGS) entry which is preliminary data.</text>
</comment>
<name>A0A0F4PL38_9GAMM</name>
<dbReference type="EMBL" id="PNCG01000010">
    <property type="protein sequence ID" value="TMP86963.1"/>
    <property type="molecule type" value="Genomic_DNA"/>
</dbReference>
<accession>A0A0F4PL38</accession>